<dbReference type="PROSITE" id="PS50071">
    <property type="entry name" value="HOMEOBOX_2"/>
    <property type="match status" value="1"/>
</dbReference>
<keyword evidence="5" id="KW-0862">Zinc</keyword>
<dbReference type="GO" id="GO:0000981">
    <property type="term" value="F:DNA-binding transcription factor activity, RNA polymerase II-specific"/>
    <property type="evidence" value="ECO:0007669"/>
    <property type="project" value="InterPro"/>
</dbReference>
<dbReference type="AlphaFoldDB" id="A0AAV2S7Y8"/>
<name>A0AAV2S7Y8_MEGNR</name>
<dbReference type="Gene3D" id="1.10.10.60">
    <property type="entry name" value="Homeodomain-like"/>
    <property type="match status" value="1"/>
</dbReference>
<dbReference type="InterPro" id="IPR009057">
    <property type="entry name" value="Homeodomain-like_sf"/>
</dbReference>
<evidence type="ECO:0008006" key="12">
    <source>
        <dbReference type="Google" id="ProtNLM"/>
    </source>
</evidence>
<dbReference type="SMART" id="SM00355">
    <property type="entry name" value="ZnF_C2H2"/>
    <property type="match status" value="2"/>
</dbReference>
<evidence type="ECO:0000256" key="1">
    <source>
        <dbReference type="ARBA" id="ARBA00004123"/>
    </source>
</evidence>
<evidence type="ECO:0000256" key="5">
    <source>
        <dbReference type="PROSITE-ProRule" id="PRU00042"/>
    </source>
</evidence>
<feature type="DNA-binding region" description="Homeobox" evidence="6">
    <location>
        <begin position="31"/>
        <end position="90"/>
    </location>
</feature>
<dbReference type="CDD" id="cd00086">
    <property type="entry name" value="homeodomain"/>
    <property type="match status" value="1"/>
</dbReference>
<evidence type="ECO:0000313" key="10">
    <source>
        <dbReference type="EMBL" id="CAL4166342.1"/>
    </source>
</evidence>
<dbReference type="PROSITE" id="PS00027">
    <property type="entry name" value="HOMEOBOX_1"/>
    <property type="match status" value="1"/>
</dbReference>
<keyword evidence="2 6" id="KW-0238">DNA-binding</keyword>
<keyword evidence="11" id="KW-1185">Reference proteome</keyword>
<gene>
    <name evidence="10" type="ORF">MNOR_LOCUS33393</name>
</gene>
<feature type="domain" description="Homeobox" evidence="8">
    <location>
        <begin position="29"/>
        <end position="89"/>
    </location>
</feature>
<dbReference type="PROSITE" id="PS00028">
    <property type="entry name" value="ZINC_FINGER_C2H2_1"/>
    <property type="match status" value="2"/>
</dbReference>
<evidence type="ECO:0000259" key="8">
    <source>
        <dbReference type="PROSITE" id="PS50071"/>
    </source>
</evidence>
<dbReference type="GO" id="GO:0008270">
    <property type="term" value="F:zinc ion binding"/>
    <property type="evidence" value="ECO:0007669"/>
    <property type="project" value="UniProtKB-KW"/>
</dbReference>
<dbReference type="Pfam" id="PF00046">
    <property type="entry name" value="Homeodomain"/>
    <property type="match status" value="1"/>
</dbReference>
<dbReference type="Gene3D" id="3.30.160.60">
    <property type="entry name" value="Classic Zinc Finger"/>
    <property type="match status" value="1"/>
</dbReference>
<protein>
    <recommendedName>
        <fullName evidence="12">Homeobox domain-containing protein</fullName>
    </recommendedName>
</protein>
<keyword evidence="5" id="KW-0479">Metal-binding</keyword>
<dbReference type="InterPro" id="IPR013087">
    <property type="entry name" value="Znf_C2H2_type"/>
</dbReference>
<keyword evidence="4 6" id="KW-0539">Nucleus</keyword>
<dbReference type="InterPro" id="IPR001356">
    <property type="entry name" value="HD"/>
</dbReference>
<dbReference type="PROSITE" id="PS50157">
    <property type="entry name" value="ZINC_FINGER_C2H2_2"/>
    <property type="match status" value="1"/>
</dbReference>
<dbReference type="Proteomes" id="UP001497623">
    <property type="component" value="Unassembled WGS sequence"/>
</dbReference>
<dbReference type="SMART" id="SM00389">
    <property type="entry name" value="HOX"/>
    <property type="match status" value="1"/>
</dbReference>
<dbReference type="EMBL" id="CAXKWB010048013">
    <property type="protein sequence ID" value="CAL4166342.1"/>
    <property type="molecule type" value="Genomic_DNA"/>
</dbReference>
<dbReference type="Pfam" id="PF12874">
    <property type="entry name" value="zf-met"/>
    <property type="match status" value="1"/>
</dbReference>
<dbReference type="GO" id="GO:0005634">
    <property type="term" value="C:nucleus"/>
    <property type="evidence" value="ECO:0007669"/>
    <property type="project" value="UniProtKB-SubCell"/>
</dbReference>
<evidence type="ECO:0000256" key="4">
    <source>
        <dbReference type="ARBA" id="ARBA00023242"/>
    </source>
</evidence>
<dbReference type="InterPro" id="IPR017970">
    <property type="entry name" value="Homeobox_CS"/>
</dbReference>
<dbReference type="InterPro" id="IPR036236">
    <property type="entry name" value="Znf_C2H2_sf"/>
</dbReference>
<evidence type="ECO:0000256" key="3">
    <source>
        <dbReference type="ARBA" id="ARBA00023155"/>
    </source>
</evidence>
<dbReference type="GO" id="GO:0000978">
    <property type="term" value="F:RNA polymerase II cis-regulatory region sequence-specific DNA binding"/>
    <property type="evidence" value="ECO:0007669"/>
    <property type="project" value="TreeGrafter"/>
</dbReference>
<reference evidence="10 11" key="1">
    <citation type="submission" date="2024-05" db="EMBL/GenBank/DDBJ databases">
        <authorList>
            <person name="Wallberg A."/>
        </authorList>
    </citation>
    <scope>NUCLEOTIDE SEQUENCE [LARGE SCALE GENOMIC DNA]</scope>
</reference>
<keyword evidence="5" id="KW-0863">Zinc-finger</keyword>
<dbReference type="SUPFAM" id="SSF57667">
    <property type="entry name" value="beta-beta-alpha zinc fingers"/>
    <property type="match status" value="1"/>
</dbReference>
<sequence length="255" mass="29131">MTRSYEAKHGLLRLHLASDLQLFEESYTFKRGKARTYFNAKQKVIAEAYFNHDNFPAPSEQVDLANQLNVDYDVVKTWFQNNRRNYRKSLKEESEYNNESPHHCEDCNVSFIASKDLAAHKLRHNNPGDGHTCSHCNVVFEHAAVYQSHLVSHAYPHTELANKKHPDDGNPRGLSGLEMALQQEKVGSDSDWDEDDFISMGKDQEHSFMSSQECILDNEADSSNEGIGDKTGDDDTGNRTMICNIFYFSVLDFLK</sequence>
<evidence type="ECO:0000313" key="11">
    <source>
        <dbReference type="Proteomes" id="UP001497623"/>
    </source>
</evidence>
<accession>A0AAV2S7Y8</accession>
<feature type="domain" description="C2H2-type" evidence="9">
    <location>
        <begin position="102"/>
        <end position="129"/>
    </location>
</feature>
<evidence type="ECO:0000256" key="7">
    <source>
        <dbReference type="RuleBase" id="RU000682"/>
    </source>
</evidence>
<dbReference type="InterPro" id="IPR050460">
    <property type="entry name" value="Distal-less_Homeobox_TF"/>
</dbReference>
<comment type="caution">
    <text evidence="10">The sequence shown here is derived from an EMBL/GenBank/DDBJ whole genome shotgun (WGS) entry which is preliminary data.</text>
</comment>
<evidence type="ECO:0000256" key="6">
    <source>
        <dbReference type="PROSITE-ProRule" id="PRU00108"/>
    </source>
</evidence>
<evidence type="ECO:0000256" key="2">
    <source>
        <dbReference type="ARBA" id="ARBA00023125"/>
    </source>
</evidence>
<dbReference type="SUPFAM" id="SSF46689">
    <property type="entry name" value="Homeodomain-like"/>
    <property type="match status" value="1"/>
</dbReference>
<organism evidence="10 11">
    <name type="scientific">Meganyctiphanes norvegica</name>
    <name type="common">Northern krill</name>
    <name type="synonym">Thysanopoda norvegica</name>
    <dbReference type="NCBI Taxonomy" id="48144"/>
    <lineage>
        <taxon>Eukaryota</taxon>
        <taxon>Metazoa</taxon>
        <taxon>Ecdysozoa</taxon>
        <taxon>Arthropoda</taxon>
        <taxon>Crustacea</taxon>
        <taxon>Multicrustacea</taxon>
        <taxon>Malacostraca</taxon>
        <taxon>Eumalacostraca</taxon>
        <taxon>Eucarida</taxon>
        <taxon>Euphausiacea</taxon>
        <taxon>Euphausiidae</taxon>
        <taxon>Meganyctiphanes</taxon>
    </lineage>
</organism>
<proteinExistence type="predicted"/>
<dbReference type="PANTHER" id="PTHR24327:SF41">
    <property type="entry name" value="BRAIN-SPECIFIC HOMEOBOX PROTEIN"/>
    <property type="match status" value="1"/>
</dbReference>
<comment type="subcellular location">
    <subcellularLocation>
        <location evidence="1 6 7">Nucleus</location>
    </subcellularLocation>
</comment>
<dbReference type="PANTHER" id="PTHR24327">
    <property type="entry name" value="HOMEOBOX PROTEIN"/>
    <property type="match status" value="1"/>
</dbReference>
<evidence type="ECO:0000259" key="9">
    <source>
        <dbReference type="PROSITE" id="PS50157"/>
    </source>
</evidence>
<keyword evidence="3 6" id="KW-0371">Homeobox</keyword>